<dbReference type="AlphaFoldDB" id="A0A833QPT9"/>
<keyword evidence="5" id="KW-1185">Reference proteome</keyword>
<dbReference type="PANTHER" id="PTHR43586:SF8">
    <property type="entry name" value="CYSTEINE DESULFURASE 1, CHLOROPLASTIC"/>
    <property type="match status" value="1"/>
</dbReference>
<dbReference type="SUPFAM" id="SSF53383">
    <property type="entry name" value="PLP-dependent transferases"/>
    <property type="match status" value="1"/>
</dbReference>
<dbReference type="EMBL" id="SWLB01000013">
    <property type="protein sequence ID" value="KAF3331145.1"/>
    <property type="molecule type" value="Genomic_DNA"/>
</dbReference>
<dbReference type="InterPro" id="IPR015422">
    <property type="entry name" value="PyrdxlP-dep_Trfase_small"/>
</dbReference>
<accession>A0A833QPT9</accession>
<evidence type="ECO:0000259" key="3">
    <source>
        <dbReference type="Pfam" id="PF00266"/>
    </source>
</evidence>
<dbReference type="Gene3D" id="3.40.640.10">
    <property type="entry name" value="Type I PLP-dependent aspartate aminotransferase-like (Major domain)"/>
    <property type="match status" value="1"/>
</dbReference>
<dbReference type="OrthoDB" id="420046at2759"/>
<evidence type="ECO:0000256" key="2">
    <source>
        <dbReference type="SAM" id="MobiDB-lite"/>
    </source>
</evidence>
<reference evidence="4" key="1">
    <citation type="submission" date="2020-01" db="EMBL/GenBank/DDBJ databases">
        <title>Genome sequence of Kobresia littledalei, the first chromosome-level genome in the family Cyperaceae.</title>
        <authorList>
            <person name="Qu G."/>
        </authorList>
    </citation>
    <scope>NUCLEOTIDE SEQUENCE</scope>
    <source>
        <strain evidence="4">C.B.Clarke</strain>
        <tissue evidence="4">Leaf</tissue>
    </source>
</reference>
<evidence type="ECO:0000256" key="1">
    <source>
        <dbReference type="ARBA" id="ARBA00022898"/>
    </source>
</evidence>
<keyword evidence="1" id="KW-0663">Pyridoxal phosphate</keyword>
<comment type="caution">
    <text evidence="4">The sequence shown here is derived from an EMBL/GenBank/DDBJ whole genome shotgun (WGS) entry which is preliminary data.</text>
</comment>
<sequence length="258" mass="28639">MDRFNKAFTWIQWNCSLKKIINTFQEVPRDAESTRKRQSQVISISHSQGKMEIDTWLEANSDMKNIPPDPGSGSKTTPIKEGTTEQSLVASGRKLTYTLATVLRKGGGEMISEVLKDYSTYAEPPSGFEAGTLAIGEAVGLGAAVDYFSQIGMHKIHEYKKELVNYLYESLLTVIESMHLLSGGLFNTLPVVQILAPLWTKFLPFLLVVTDFVSVLFPGLDQYTAVSISSYSLEDIETKPDIFTISPGVPLQEFTKDL</sequence>
<protein>
    <submittedName>
        <fullName evidence="4">Cysteine desulfurase 2</fullName>
    </submittedName>
</protein>
<feature type="domain" description="Aminotransferase class V" evidence="3">
    <location>
        <begin position="105"/>
        <end position="174"/>
    </location>
</feature>
<evidence type="ECO:0000313" key="4">
    <source>
        <dbReference type="EMBL" id="KAF3331145.1"/>
    </source>
</evidence>
<dbReference type="InterPro" id="IPR000192">
    <property type="entry name" value="Aminotrans_V_dom"/>
</dbReference>
<proteinExistence type="predicted"/>
<dbReference type="Pfam" id="PF00266">
    <property type="entry name" value="Aminotran_5"/>
    <property type="match status" value="1"/>
</dbReference>
<dbReference type="Gene3D" id="3.90.1150.10">
    <property type="entry name" value="Aspartate Aminotransferase, domain 1"/>
    <property type="match status" value="1"/>
</dbReference>
<gene>
    <name evidence="4" type="ORF">FCM35_KLT04499</name>
</gene>
<dbReference type="Proteomes" id="UP000623129">
    <property type="component" value="Unassembled WGS sequence"/>
</dbReference>
<organism evidence="4 5">
    <name type="scientific">Carex littledalei</name>
    <dbReference type="NCBI Taxonomy" id="544730"/>
    <lineage>
        <taxon>Eukaryota</taxon>
        <taxon>Viridiplantae</taxon>
        <taxon>Streptophyta</taxon>
        <taxon>Embryophyta</taxon>
        <taxon>Tracheophyta</taxon>
        <taxon>Spermatophyta</taxon>
        <taxon>Magnoliopsida</taxon>
        <taxon>Liliopsida</taxon>
        <taxon>Poales</taxon>
        <taxon>Cyperaceae</taxon>
        <taxon>Cyperoideae</taxon>
        <taxon>Cariceae</taxon>
        <taxon>Carex</taxon>
        <taxon>Carex subgen. Euthyceras</taxon>
    </lineage>
</organism>
<feature type="region of interest" description="Disordered" evidence="2">
    <location>
        <begin position="61"/>
        <end position="87"/>
    </location>
</feature>
<dbReference type="InterPro" id="IPR015421">
    <property type="entry name" value="PyrdxlP-dep_Trfase_major"/>
</dbReference>
<dbReference type="PANTHER" id="PTHR43586">
    <property type="entry name" value="CYSTEINE DESULFURASE"/>
    <property type="match status" value="1"/>
</dbReference>
<dbReference type="InterPro" id="IPR015424">
    <property type="entry name" value="PyrdxlP-dep_Trfase"/>
</dbReference>
<evidence type="ECO:0000313" key="5">
    <source>
        <dbReference type="Proteomes" id="UP000623129"/>
    </source>
</evidence>
<name>A0A833QPT9_9POAL</name>